<sequence>MLAQGTLLVSRVKTRRERIQQQRWTGPKALTVGLCAQEADMEVKLCTAKPQDDIMPHHHDTGPDRTPECRELYKHSETFREHHKNKGKEWGGGVCCILLSGKLCRHSWNLSYLFCNGKC</sequence>
<dbReference type="AlphaFoldDB" id="A6IWC6"/>
<accession>A6IWC6</accession>
<evidence type="ECO:0000313" key="1">
    <source>
        <dbReference type="EMBL" id="EDM08946.1"/>
    </source>
</evidence>
<protein>
    <submittedName>
        <fullName evidence="1">RCG43371</fullName>
    </submittedName>
</protein>
<dbReference type="EMBL" id="CH473970">
    <property type="protein sequence ID" value="EDM08946.1"/>
    <property type="molecule type" value="Genomic_DNA"/>
</dbReference>
<dbReference type="Proteomes" id="UP000234681">
    <property type="component" value="Chromosome 16"/>
</dbReference>
<name>A6IWC6_RAT</name>
<organism evidence="1 2">
    <name type="scientific">Rattus norvegicus</name>
    <name type="common">Rat</name>
    <dbReference type="NCBI Taxonomy" id="10116"/>
    <lineage>
        <taxon>Eukaryota</taxon>
        <taxon>Metazoa</taxon>
        <taxon>Chordata</taxon>
        <taxon>Craniata</taxon>
        <taxon>Vertebrata</taxon>
        <taxon>Euteleostomi</taxon>
        <taxon>Mammalia</taxon>
        <taxon>Eutheria</taxon>
        <taxon>Euarchontoglires</taxon>
        <taxon>Glires</taxon>
        <taxon>Rodentia</taxon>
        <taxon>Myomorpha</taxon>
        <taxon>Muroidea</taxon>
        <taxon>Muridae</taxon>
        <taxon>Murinae</taxon>
        <taxon>Rattus</taxon>
    </lineage>
</organism>
<evidence type="ECO:0000313" key="2">
    <source>
        <dbReference type="Proteomes" id="UP000234681"/>
    </source>
</evidence>
<proteinExistence type="predicted"/>
<reference evidence="1 2" key="1">
    <citation type="submission" date="2005-09" db="EMBL/GenBank/DDBJ databases">
        <authorList>
            <person name="Mural R.J."/>
            <person name="Li P.W."/>
            <person name="Adams M.D."/>
            <person name="Amanatides P.G."/>
            <person name="Baden-Tillson H."/>
            <person name="Barnstead M."/>
            <person name="Chin S.H."/>
            <person name="Dew I."/>
            <person name="Evans C.A."/>
            <person name="Ferriera S."/>
            <person name="Flanigan M."/>
            <person name="Fosler C."/>
            <person name="Glodek A."/>
            <person name="Gu Z."/>
            <person name="Holt R.A."/>
            <person name="Jennings D."/>
            <person name="Kraft C.L."/>
            <person name="Lu F."/>
            <person name="Nguyen T."/>
            <person name="Nusskern D.R."/>
            <person name="Pfannkoch C.M."/>
            <person name="Sitter C."/>
            <person name="Sutton G.G."/>
            <person name="Venter J.C."/>
            <person name="Wang Z."/>
            <person name="Woodage T."/>
            <person name="Zheng X.H."/>
            <person name="Zhong F."/>
        </authorList>
    </citation>
    <scope>NUCLEOTIDE SEQUENCE [LARGE SCALE GENOMIC DNA]</scope>
    <source>
        <strain>BN</strain>
        <strain evidence="2">Sprague-Dawley</strain>
    </source>
</reference>
<gene>
    <name evidence="1" type="ORF">rCG_43371</name>
</gene>